<accession>A0AAD8VA73</accession>
<gene>
    <name evidence="1" type="ORF">LY79DRAFT_697347</name>
</gene>
<dbReference type="GeneID" id="85449087"/>
<dbReference type="Proteomes" id="UP001230504">
    <property type="component" value="Unassembled WGS sequence"/>
</dbReference>
<dbReference type="EMBL" id="JAHLJV010000009">
    <property type="protein sequence ID" value="KAK1597155.1"/>
    <property type="molecule type" value="Genomic_DNA"/>
</dbReference>
<organism evidence="1 2">
    <name type="scientific">Colletotrichum navitas</name>
    <dbReference type="NCBI Taxonomy" id="681940"/>
    <lineage>
        <taxon>Eukaryota</taxon>
        <taxon>Fungi</taxon>
        <taxon>Dikarya</taxon>
        <taxon>Ascomycota</taxon>
        <taxon>Pezizomycotina</taxon>
        <taxon>Sordariomycetes</taxon>
        <taxon>Hypocreomycetidae</taxon>
        <taxon>Glomerellales</taxon>
        <taxon>Glomerellaceae</taxon>
        <taxon>Colletotrichum</taxon>
        <taxon>Colletotrichum graminicola species complex</taxon>
    </lineage>
</organism>
<comment type="caution">
    <text evidence="1">The sequence shown here is derived from an EMBL/GenBank/DDBJ whole genome shotgun (WGS) entry which is preliminary data.</text>
</comment>
<proteinExistence type="predicted"/>
<keyword evidence="2" id="KW-1185">Reference proteome</keyword>
<dbReference type="AlphaFoldDB" id="A0AAD8VA73"/>
<name>A0AAD8VA73_9PEZI</name>
<reference evidence="1" key="1">
    <citation type="submission" date="2021-06" db="EMBL/GenBank/DDBJ databases">
        <title>Comparative genomics, transcriptomics and evolutionary studies reveal genomic signatures of adaptation to plant cell wall in hemibiotrophic fungi.</title>
        <authorList>
            <consortium name="DOE Joint Genome Institute"/>
            <person name="Baroncelli R."/>
            <person name="Diaz J.F."/>
            <person name="Benocci T."/>
            <person name="Peng M."/>
            <person name="Battaglia E."/>
            <person name="Haridas S."/>
            <person name="Andreopoulos W."/>
            <person name="Labutti K."/>
            <person name="Pangilinan J."/>
            <person name="Floch G.L."/>
            <person name="Makela M.R."/>
            <person name="Henrissat B."/>
            <person name="Grigoriev I.V."/>
            <person name="Crouch J.A."/>
            <person name="De Vries R.P."/>
            <person name="Sukno S.A."/>
            <person name="Thon M.R."/>
        </authorList>
    </citation>
    <scope>NUCLEOTIDE SEQUENCE</scope>
    <source>
        <strain evidence="1">CBS 125086</strain>
    </source>
</reference>
<sequence>MGNRMLERRGANDLLYPDDVCARAVIQRPSAPVSNYIVKPGRRPEDEAVFNYFPRHIWLPDHGKASTEIESNVQQKGSYGTAVAYSWNYSGGSLKKLSNARAVIYAKVTLVPFLSSPTKPINRHIPYNLLPSATNRLHHLVRKLEFENNDKTQWIAQVQMGKSTEETAAGIKAEVDTICLLADQAYVPVPRVFGCELADNDLVRATFKPIEFLPRNVAPDACGGYTANKSKIPKEHREKSFSLVARIQAEMTSARLPIIGRVLKDKGGYSVGPLPGIGGPFETATAFLEAWGHRLGRCVRPAVGTSRVSSLSGDPSGLYGFTIRRHAVFPWISDRREYQAWVTALDTHLSTQIAHWLPTYMTALAWNSKGVIAIGPYITVTIAVKANAANGVVFCVTEKEGERGEC</sequence>
<protein>
    <submittedName>
        <fullName evidence="1">Uncharacterized protein</fullName>
    </submittedName>
</protein>
<evidence type="ECO:0000313" key="1">
    <source>
        <dbReference type="EMBL" id="KAK1597155.1"/>
    </source>
</evidence>
<dbReference type="RefSeq" id="XP_060417969.1">
    <property type="nucleotide sequence ID" value="XM_060564847.1"/>
</dbReference>
<evidence type="ECO:0000313" key="2">
    <source>
        <dbReference type="Proteomes" id="UP001230504"/>
    </source>
</evidence>